<protein>
    <submittedName>
        <fullName evidence="1">Uncharacterized protein</fullName>
    </submittedName>
</protein>
<dbReference type="OrthoDB" id="2869073at2"/>
<dbReference type="AlphaFoldDB" id="A0A084GW39"/>
<dbReference type="RefSeq" id="WP_035206946.1">
    <property type="nucleotide sequence ID" value="NZ_JNVC02000005.1"/>
</dbReference>
<dbReference type="Proteomes" id="UP000028549">
    <property type="component" value="Unassembled WGS sequence"/>
</dbReference>
<dbReference type="STRING" id="246786.GS18_0210455"/>
<sequence>MNKYRIYLGLFICFGLAFVIWSMTEISHSYDEPLEALKQTKQDMEVIIPAYNINDEALYFFIDENDQLGTAFMKQGIYGWKTGAISASPQQEMKADQKLIDYHVYDNSMIYGLLSDAEGSLEVNINGAPARTLEIGVMLEQEVAQKHNLQDKILWYYQQKDLMPEGVKTLKNSVIVLNKKGF</sequence>
<accession>A0A084GW39</accession>
<evidence type="ECO:0000313" key="1">
    <source>
        <dbReference type="EMBL" id="KEZ51551.1"/>
    </source>
</evidence>
<gene>
    <name evidence="1" type="ORF">GS18_0210455</name>
</gene>
<keyword evidence="2" id="KW-1185">Reference proteome</keyword>
<dbReference type="EMBL" id="JNVC02000005">
    <property type="protein sequence ID" value="KEZ51551.1"/>
    <property type="molecule type" value="Genomic_DNA"/>
</dbReference>
<proteinExistence type="predicted"/>
<name>A0A084GW39_METID</name>
<organism evidence="1 2">
    <name type="scientific">Metabacillus indicus</name>
    <name type="common">Bacillus indicus</name>
    <dbReference type="NCBI Taxonomy" id="246786"/>
    <lineage>
        <taxon>Bacteria</taxon>
        <taxon>Bacillati</taxon>
        <taxon>Bacillota</taxon>
        <taxon>Bacilli</taxon>
        <taxon>Bacillales</taxon>
        <taxon>Bacillaceae</taxon>
        <taxon>Metabacillus</taxon>
    </lineage>
</organism>
<reference evidence="1 2" key="1">
    <citation type="journal article" date="2005" name="Int. J. Syst. Evol. Microbiol.">
        <title>Bacillus cibi sp. nov., isolated from jeotgal, a traditional Korean fermented seafood.</title>
        <authorList>
            <person name="Yoon J.H."/>
            <person name="Lee C.H."/>
            <person name="Oh T.K."/>
        </authorList>
    </citation>
    <scope>NUCLEOTIDE SEQUENCE [LARGE SCALE GENOMIC DNA]</scope>
    <source>
        <strain evidence="1 2">DSM 16189</strain>
    </source>
</reference>
<evidence type="ECO:0000313" key="2">
    <source>
        <dbReference type="Proteomes" id="UP000028549"/>
    </source>
</evidence>
<comment type="caution">
    <text evidence="1">The sequence shown here is derived from an EMBL/GenBank/DDBJ whole genome shotgun (WGS) entry which is preliminary data.</text>
</comment>